<sequence length="247" mass="27031">MTTTTTTRPALASLDNNALRIPDVSGSKHVLSFEGSKEMSPKLQRARMLKLKLQLAYYKVTTNQMDVPLSSLKVPGKERQHGSPISKRRRSNALDDLLASSTPVLNRNGRAGQTRRRGVSFLDDVVKKRATSANLKRASLKYRRVSTLNSVAQTSPSRFVTTPNGANKAKLPPVPRNAIHQSDSTLLGSDSTFMTPIKPQLNTSMTETSKVLSSISRPNQIDLSPTRLMSTPSSIGAARCLLQLAHR</sequence>
<keyword evidence="4" id="KW-0963">Cytoplasm</keyword>
<dbReference type="Proteomes" id="UP000738402">
    <property type="component" value="Unassembled WGS sequence"/>
</dbReference>
<gene>
    <name evidence="10" type="ORF">KL933_003819</name>
</gene>
<dbReference type="GO" id="GO:0005737">
    <property type="term" value="C:cytoplasm"/>
    <property type="evidence" value="ECO:0007669"/>
    <property type="project" value="UniProtKB-SubCell"/>
</dbReference>
<protein>
    <submittedName>
        <fullName evidence="10">Uncharacterized protein</fullName>
    </submittedName>
</protein>
<dbReference type="Pfam" id="PF08528">
    <property type="entry name" value="Whi5"/>
    <property type="match status" value="1"/>
</dbReference>
<evidence type="ECO:0000256" key="2">
    <source>
        <dbReference type="ARBA" id="ARBA00004496"/>
    </source>
</evidence>
<keyword evidence="7" id="KW-0804">Transcription</keyword>
<dbReference type="GO" id="GO:0005634">
    <property type="term" value="C:nucleus"/>
    <property type="evidence" value="ECO:0007669"/>
    <property type="project" value="UniProtKB-SubCell"/>
</dbReference>
<keyword evidence="5" id="KW-0678">Repressor</keyword>
<keyword evidence="8" id="KW-0539">Nucleus</keyword>
<evidence type="ECO:0000313" key="10">
    <source>
        <dbReference type="EMBL" id="KAG7725771.1"/>
    </source>
</evidence>
<name>A0AAN6D3S3_9ASCO</name>
<comment type="subcellular location">
    <subcellularLocation>
        <location evidence="2">Cytoplasm</location>
    </subcellularLocation>
    <subcellularLocation>
        <location evidence="1">Nucleus</location>
    </subcellularLocation>
</comment>
<reference evidence="10" key="1">
    <citation type="journal article" date="2021" name="G3 (Bethesda)">
        <title>Genomic diversity, chromosomal rearrangements, and interspecies hybridization in the ogataea polymorpha species complex.</title>
        <authorList>
            <person name="Hanson S.J."/>
            <person name="Cinneide E.O."/>
            <person name="Salzberg L.I."/>
            <person name="Wolfe K.H."/>
            <person name="McGowan J."/>
            <person name="Fitzpatrick D.A."/>
            <person name="Matlin K."/>
        </authorList>
    </citation>
    <scope>NUCLEOTIDE SEQUENCE</scope>
    <source>
        <strain evidence="10">83-405-1</strain>
    </source>
</reference>
<proteinExistence type="inferred from homology"/>
<evidence type="ECO:0000256" key="7">
    <source>
        <dbReference type="ARBA" id="ARBA00023163"/>
    </source>
</evidence>
<dbReference type="InterPro" id="IPR013734">
    <property type="entry name" value="TF_Nrm1/Whi5"/>
</dbReference>
<evidence type="ECO:0000256" key="4">
    <source>
        <dbReference type="ARBA" id="ARBA00022490"/>
    </source>
</evidence>
<comment type="caution">
    <text evidence="10">The sequence shown here is derived from an EMBL/GenBank/DDBJ whole genome shotgun (WGS) entry which is preliminary data.</text>
</comment>
<evidence type="ECO:0000256" key="1">
    <source>
        <dbReference type="ARBA" id="ARBA00004123"/>
    </source>
</evidence>
<comment type="similarity">
    <text evidence="3">Belongs to the WHI5/NRM1 family.</text>
</comment>
<evidence type="ECO:0000313" key="11">
    <source>
        <dbReference type="Proteomes" id="UP000738402"/>
    </source>
</evidence>
<evidence type="ECO:0000256" key="3">
    <source>
        <dbReference type="ARBA" id="ARBA00006922"/>
    </source>
</evidence>
<evidence type="ECO:0000256" key="8">
    <source>
        <dbReference type="ARBA" id="ARBA00023242"/>
    </source>
</evidence>
<dbReference type="EMBL" id="JAHLUH010000011">
    <property type="protein sequence ID" value="KAG7725771.1"/>
    <property type="molecule type" value="Genomic_DNA"/>
</dbReference>
<dbReference type="AlphaFoldDB" id="A0AAN6D3S3"/>
<accession>A0AAN6D3S3</accession>
<evidence type="ECO:0000256" key="6">
    <source>
        <dbReference type="ARBA" id="ARBA00023015"/>
    </source>
</evidence>
<evidence type="ECO:0000256" key="5">
    <source>
        <dbReference type="ARBA" id="ARBA00022491"/>
    </source>
</evidence>
<evidence type="ECO:0000256" key="9">
    <source>
        <dbReference type="SAM" id="MobiDB-lite"/>
    </source>
</evidence>
<feature type="region of interest" description="Disordered" evidence="9">
    <location>
        <begin position="74"/>
        <end position="93"/>
    </location>
</feature>
<keyword evidence="6" id="KW-0805">Transcription regulation</keyword>
<organism evidence="10 11">
    <name type="scientific">Ogataea haglerorum</name>
    <dbReference type="NCBI Taxonomy" id="1937702"/>
    <lineage>
        <taxon>Eukaryota</taxon>
        <taxon>Fungi</taxon>
        <taxon>Dikarya</taxon>
        <taxon>Ascomycota</taxon>
        <taxon>Saccharomycotina</taxon>
        <taxon>Pichiomycetes</taxon>
        <taxon>Pichiales</taxon>
        <taxon>Pichiaceae</taxon>
        <taxon>Ogataea</taxon>
    </lineage>
</organism>